<dbReference type="GO" id="GO:0008234">
    <property type="term" value="F:cysteine-type peptidase activity"/>
    <property type="evidence" value="ECO:0007669"/>
    <property type="project" value="InterPro"/>
</dbReference>
<evidence type="ECO:0000313" key="2">
    <source>
        <dbReference type="EMBL" id="RAI97588.1"/>
    </source>
</evidence>
<keyword evidence="2" id="KW-0378">Hydrolase</keyword>
<dbReference type="Proteomes" id="UP000249547">
    <property type="component" value="Unassembled WGS sequence"/>
</dbReference>
<organism evidence="2 3">
    <name type="scientific">Chitinophaga skermanii</name>
    <dbReference type="NCBI Taxonomy" id="331697"/>
    <lineage>
        <taxon>Bacteria</taxon>
        <taxon>Pseudomonadati</taxon>
        <taxon>Bacteroidota</taxon>
        <taxon>Chitinophagia</taxon>
        <taxon>Chitinophagales</taxon>
        <taxon>Chitinophagaceae</taxon>
        <taxon>Chitinophaga</taxon>
    </lineage>
</organism>
<reference evidence="2 3" key="1">
    <citation type="submission" date="2018-06" db="EMBL/GenBank/DDBJ databases">
        <title>Genomic Encyclopedia of Archaeal and Bacterial Type Strains, Phase II (KMG-II): from individual species to whole genera.</title>
        <authorList>
            <person name="Goeker M."/>
        </authorList>
    </citation>
    <scope>NUCLEOTIDE SEQUENCE [LARGE SCALE GENOMIC DNA]</scope>
    <source>
        <strain evidence="2 3">DSM 23857</strain>
    </source>
</reference>
<name>A0A327PZN4_9BACT</name>
<dbReference type="RefSeq" id="WP_111600469.1">
    <property type="nucleotide sequence ID" value="NZ_QLLL01000015.1"/>
</dbReference>
<dbReference type="GO" id="GO:0006508">
    <property type="term" value="P:proteolysis"/>
    <property type="evidence" value="ECO:0007669"/>
    <property type="project" value="UniProtKB-KW"/>
</dbReference>
<dbReference type="InterPro" id="IPR000668">
    <property type="entry name" value="Peptidase_C1A_C"/>
</dbReference>
<gene>
    <name evidence="2" type="ORF">LX64_05096</name>
</gene>
<accession>A0A327PZN4</accession>
<keyword evidence="2" id="KW-0645">Protease</keyword>
<comment type="caution">
    <text evidence="2">The sequence shown here is derived from an EMBL/GenBank/DDBJ whole genome shotgun (WGS) entry which is preliminary data.</text>
</comment>
<protein>
    <submittedName>
        <fullName evidence="2">Papain like protease</fullName>
    </submittedName>
</protein>
<keyword evidence="3" id="KW-1185">Reference proteome</keyword>
<sequence>MLPNLTPQQAEPLFALQQFLNNNNATWSAGVTSLSNLTREEFQQQSAQHHIHNMDEVPALTAKAKEKHKATLTPHPLDAFDWRPSPQQLRPGLLSFDPTSISTSKSINDLLEIKQHLRVKGPLVATFDVYSDIQHYAKGVYVPHGELLGTRQSVAVVGYSDADQAWLVKSNWGKDWGQDGYCLFGYGECRIDEVMHTIPPVNSDTTPHVTWYGLIDHCGLGAVPVVAINDEAMINVHRNQSGPRMYAANGFFDTWFEPAVEFDKGYSPSVAMNGTGAILSVHESDRTSRLFYNFGQANTDGIKWISTDRYDNGKDPSVAIDDYQNFVEIHRSETYMSLYYTTGFINSDNAWQVTEHEYLDSGLSPVVAMNNKGQVIEVHQNDKAEDCYYRIGQLSNGHITWQKAQFLDYGIFPSVAINDHGQVVACHQSAGEIQMYVQIGTIQPGGATINFTGSVPFGQGYYPKVALNNQAQLAVIYQNHLQLEVLMLRGFAVFA</sequence>
<dbReference type="EMBL" id="QLLL01000015">
    <property type="protein sequence ID" value="RAI97588.1"/>
    <property type="molecule type" value="Genomic_DNA"/>
</dbReference>
<dbReference type="InterPro" id="IPR038765">
    <property type="entry name" value="Papain-like_cys_pep_sf"/>
</dbReference>
<evidence type="ECO:0000259" key="1">
    <source>
        <dbReference type="Pfam" id="PF00112"/>
    </source>
</evidence>
<feature type="domain" description="Peptidase C1A papain C-terminal" evidence="1">
    <location>
        <begin position="108"/>
        <end position="193"/>
    </location>
</feature>
<dbReference type="Gene3D" id="3.90.70.10">
    <property type="entry name" value="Cysteine proteinases"/>
    <property type="match status" value="1"/>
</dbReference>
<proteinExistence type="predicted"/>
<dbReference type="AlphaFoldDB" id="A0A327PZN4"/>
<dbReference type="SUPFAM" id="SSF54001">
    <property type="entry name" value="Cysteine proteinases"/>
    <property type="match status" value="1"/>
</dbReference>
<dbReference type="OrthoDB" id="3648721at2"/>
<dbReference type="Pfam" id="PF00112">
    <property type="entry name" value="Peptidase_C1"/>
    <property type="match status" value="1"/>
</dbReference>
<evidence type="ECO:0000313" key="3">
    <source>
        <dbReference type="Proteomes" id="UP000249547"/>
    </source>
</evidence>